<evidence type="ECO:0000256" key="1">
    <source>
        <dbReference type="SAM" id="SignalP"/>
    </source>
</evidence>
<dbReference type="EMBL" id="JO844894">
    <property type="protein sequence ID" value="AEO36511.1"/>
    <property type="molecule type" value="mRNA"/>
</dbReference>
<dbReference type="AlphaFoldDB" id="G3MSP3"/>
<evidence type="ECO:0008006" key="3">
    <source>
        <dbReference type="Google" id="ProtNLM"/>
    </source>
</evidence>
<proteinExistence type="evidence at transcript level"/>
<reference evidence="2" key="1">
    <citation type="journal article" date="2011" name="PLoS ONE">
        <title>A deep insight into the sialotranscriptome of the gulf coast tick, Amblyomma maculatum.</title>
        <authorList>
            <person name="Karim S."/>
            <person name="Singh P."/>
            <person name="Ribeiro J.M."/>
        </authorList>
    </citation>
    <scope>NUCLEOTIDE SEQUENCE</scope>
    <source>
        <tissue evidence="2">Salivary gland</tissue>
    </source>
</reference>
<name>G3MSP3_AMBMU</name>
<feature type="chain" id="PRO_5003447425" description="Single domain-containing protein" evidence="1">
    <location>
        <begin position="26"/>
        <end position="89"/>
    </location>
</feature>
<feature type="signal peptide" evidence="1">
    <location>
        <begin position="1"/>
        <end position="25"/>
    </location>
</feature>
<accession>G3MSP3</accession>
<evidence type="ECO:0000313" key="2">
    <source>
        <dbReference type="EMBL" id="AEO36511.1"/>
    </source>
</evidence>
<keyword evidence="1" id="KW-0732">Signal</keyword>
<organism evidence="2">
    <name type="scientific">Amblyomma maculatum</name>
    <name type="common">Gulf Coast tick</name>
    <dbReference type="NCBI Taxonomy" id="34609"/>
    <lineage>
        <taxon>Eukaryota</taxon>
        <taxon>Metazoa</taxon>
        <taxon>Ecdysozoa</taxon>
        <taxon>Arthropoda</taxon>
        <taxon>Chelicerata</taxon>
        <taxon>Arachnida</taxon>
        <taxon>Acari</taxon>
        <taxon>Parasitiformes</taxon>
        <taxon>Ixodida</taxon>
        <taxon>Ixodoidea</taxon>
        <taxon>Ixodidae</taxon>
        <taxon>Amblyomminae</taxon>
        <taxon>Amblyomma</taxon>
    </lineage>
</organism>
<sequence>MEHRSTKMLWIIITVATICTTLCCSESVCNETVLHEAEARNSTGPCVKYTCYGGNMTVEECPKHDDPLCTIQPGNGPFPACCDGPVFCS</sequence>
<protein>
    <recommendedName>
        <fullName evidence="3">Single domain-containing protein</fullName>
    </recommendedName>
</protein>